<evidence type="ECO:0000313" key="1">
    <source>
        <dbReference type="EMBL" id="ADN68456.1"/>
    </source>
</evidence>
<reference evidence="1 2" key="1">
    <citation type="journal article" date="2012" name="BMC Genomics">
        <title>Comparative genomics of Shiga toxin encoding bacteriophages.</title>
        <authorList>
            <person name="Smith D.L."/>
            <person name="Rooks D.J."/>
            <person name="Fogg P.C."/>
            <person name="Darby A.C."/>
            <person name="Thomson N.R."/>
            <person name="McCarthy A.J."/>
            <person name="Allison H.E."/>
        </authorList>
    </citation>
    <scope>NUCLEOTIDE SEQUENCE [LARGE SCALE GENOMIC DNA]</scope>
</reference>
<evidence type="ECO:0000313" key="2">
    <source>
        <dbReference type="Proteomes" id="UP000009272"/>
    </source>
</evidence>
<proteinExistence type="predicted"/>
<dbReference type="Proteomes" id="UP000009272">
    <property type="component" value="Segment"/>
</dbReference>
<keyword evidence="2" id="KW-1185">Reference proteome</keyword>
<protein>
    <submittedName>
        <fullName evidence="1">Uncharacterized protein</fullName>
    </submittedName>
</protein>
<dbReference type="GeneID" id="26040956"/>
<sequence>MPSLRKPDAARYRMNSSHGLKKWLRGHLSGCSCRLVFHGQIRYAHSIFLCSFLRGSVGHIVIHWRQARTLHTATLYAGRGFSDDDDYRNHRTCEYTTG</sequence>
<accession>G3CFN4</accession>
<dbReference type="EMBL" id="HM208303">
    <property type="protein sequence ID" value="ADN68456.1"/>
    <property type="molecule type" value="Genomic_DNA"/>
</dbReference>
<organism evidence="1 2">
    <name type="scientific">Escherichia phage vB_EcoP_24B</name>
    <dbReference type="NCBI Taxonomy" id="866553"/>
    <lineage>
        <taxon>Viruses</taxon>
        <taxon>Duplodnaviria</taxon>
        <taxon>Heunggongvirae</taxon>
        <taxon>Uroviricota</taxon>
        <taxon>Caudoviricetes</taxon>
        <taxon>Sepvirinae</taxon>
        <taxon>Traversvirus</taxon>
        <taxon>Traversvirus tv24B</taxon>
    </lineage>
</organism>
<name>G3CFN4_9CAUD</name>
<dbReference type="RefSeq" id="YP_009168161.1">
    <property type="nucleotide sequence ID" value="NC_027984.1"/>
</dbReference>
<gene>
    <name evidence="1" type="ORF">vb_24B_35</name>
</gene>